<organism evidence="1 2">
    <name type="scientific">Solanum commersonii</name>
    <name type="common">Commerson's wild potato</name>
    <name type="synonym">Commerson's nightshade</name>
    <dbReference type="NCBI Taxonomy" id="4109"/>
    <lineage>
        <taxon>Eukaryota</taxon>
        <taxon>Viridiplantae</taxon>
        <taxon>Streptophyta</taxon>
        <taxon>Embryophyta</taxon>
        <taxon>Tracheophyta</taxon>
        <taxon>Spermatophyta</taxon>
        <taxon>Magnoliopsida</taxon>
        <taxon>eudicotyledons</taxon>
        <taxon>Gunneridae</taxon>
        <taxon>Pentapetalae</taxon>
        <taxon>asterids</taxon>
        <taxon>lamiids</taxon>
        <taxon>Solanales</taxon>
        <taxon>Solanaceae</taxon>
        <taxon>Solanoideae</taxon>
        <taxon>Solaneae</taxon>
        <taxon>Solanum</taxon>
    </lineage>
</organism>
<dbReference type="EMBL" id="JACXVP010000012">
    <property type="protein sequence ID" value="KAG5571423.1"/>
    <property type="molecule type" value="Genomic_DNA"/>
</dbReference>
<evidence type="ECO:0000313" key="1">
    <source>
        <dbReference type="EMBL" id="KAG5571423.1"/>
    </source>
</evidence>
<protein>
    <submittedName>
        <fullName evidence="1">Uncharacterized protein</fullName>
    </submittedName>
</protein>
<sequence>MRSSTVELKKVMGLATHLRDCIIAMEQRLNIDAITPHVKEWTSKVLVVDKYPPRKSKNQNVHFQTDCTG</sequence>
<dbReference type="AlphaFoldDB" id="A0A9J5W7W5"/>
<proteinExistence type="predicted"/>
<reference evidence="1 2" key="1">
    <citation type="submission" date="2020-09" db="EMBL/GenBank/DDBJ databases">
        <title>De no assembly of potato wild relative species, Solanum commersonii.</title>
        <authorList>
            <person name="Cho K."/>
        </authorList>
    </citation>
    <scope>NUCLEOTIDE SEQUENCE [LARGE SCALE GENOMIC DNA]</scope>
    <source>
        <strain evidence="1">LZ3.2</strain>
        <tissue evidence="1">Leaf</tissue>
    </source>
</reference>
<evidence type="ECO:0000313" key="2">
    <source>
        <dbReference type="Proteomes" id="UP000824120"/>
    </source>
</evidence>
<dbReference type="OrthoDB" id="1298683at2759"/>
<name>A0A9J5W7W5_SOLCO</name>
<accession>A0A9J5W7W5</accession>
<gene>
    <name evidence="1" type="ORF">H5410_061189</name>
</gene>
<comment type="caution">
    <text evidence="1">The sequence shown here is derived from an EMBL/GenBank/DDBJ whole genome shotgun (WGS) entry which is preliminary data.</text>
</comment>
<dbReference type="Proteomes" id="UP000824120">
    <property type="component" value="Chromosome 12"/>
</dbReference>
<keyword evidence="2" id="KW-1185">Reference proteome</keyword>